<comment type="caution">
    <text evidence="1">The sequence shown here is derived from an EMBL/GenBank/DDBJ whole genome shotgun (WGS) entry which is preliminary data.</text>
</comment>
<name>A0A922NYR3_9HYPH</name>
<evidence type="ECO:0000313" key="2">
    <source>
        <dbReference type="Proteomes" id="UP000052167"/>
    </source>
</evidence>
<gene>
    <name evidence="1" type="ORF">GV68_08990</name>
</gene>
<protein>
    <submittedName>
        <fullName evidence="1">Uncharacterized protein</fullName>
    </submittedName>
</protein>
<dbReference type="AlphaFoldDB" id="A0A922NYR3"/>
<evidence type="ECO:0000313" key="1">
    <source>
        <dbReference type="EMBL" id="KEQ05653.1"/>
    </source>
</evidence>
<proteinExistence type="predicted"/>
<dbReference type="RefSeq" id="WP_037189992.1">
    <property type="nucleotide sequence ID" value="NZ_JOKJ01000019.1"/>
</dbReference>
<organism evidence="1 2">
    <name type="scientific">Pseudorhizobium pelagicum</name>
    <dbReference type="NCBI Taxonomy" id="1509405"/>
    <lineage>
        <taxon>Bacteria</taxon>
        <taxon>Pseudomonadati</taxon>
        <taxon>Pseudomonadota</taxon>
        <taxon>Alphaproteobacteria</taxon>
        <taxon>Hyphomicrobiales</taxon>
        <taxon>Rhizobiaceae</taxon>
        <taxon>Rhizobium/Agrobacterium group</taxon>
        <taxon>Pseudorhizobium</taxon>
    </lineage>
</organism>
<dbReference type="Gene3D" id="2.60.120.380">
    <property type="match status" value="1"/>
</dbReference>
<sequence length="669" mass="75471">MHFGDFKQAIQQQFKTMNPEAMFVVDVTKEQLWDTYLASFPEGSNPIYRERTEHDCNCCKQFIRNIGALVSVVDDKVVSIWDIDIDGAYKVVANAMKELILSAPIKQIYLNDSAKVGTDHNFEDQGDKVRQWDHFFLEIPSSMTMRKDRIATRVGQVNTNFSTTTRALTSLSMSACATVRDLIMQNSLYRGEEHLDKVNAFMNTLREYRSLETDEKRTLFCWVHAKQNGIASTFRNSVIGTLIDDISEGFDLEDAVASFESKVAPHNYKRSKALITPAMVKKANETIQELGIESALHRRMAKLSDITINNVLFADDSVKESMGVLDVLNSQVKNKTPKEFKNVEEVSVEKFIKDILPNATSMDLFLENEHLPNFVNLITPADADAPNILKWDNNFSWSYVSGTTDSVKERVKKAGGNVSGDLRLSLAWHNGDDLDLSLRLPSGRIVYYGNSRDSVTGANLDVDMNAGTVDDEVNPVENIVIPRAANMPKGIYTAVVHNFTSRDSKNPGYEVEFEFLGKIMTFTQEHPVRQNQKDVVVEFEYNGTDVRVLSSLPSTTRSKEQWGVSTQNFVPVDSVMLSPNYWDDQKVGNKHYFFMLKECANPNPVRGLYNEFLSNELQEHRKVFEVLGANLQAESTPSQLAGIGFSSTLRNSVICRVKGAFNRTIKIKF</sequence>
<dbReference type="OrthoDB" id="1090891at2"/>
<dbReference type="EMBL" id="JOKJ01000019">
    <property type="protein sequence ID" value="KEQ05653.1"/>
    <property type="molecule type" value="Genomic_DNA"/>
</dbReference>
<reference evidence="1 2" key="1">
    <citation type="submission" date="2014-06" db="EMBL/GenBank/DDBJ databases">
        <title>Rhizobium pelagicum/R2-400B4.</title>
        <authorList>
            <person name="Kimes N.E."/>
            <person name="Lopez-Perez M."/>
        </authorList>
    </citation>
    <scope>NUCLEOTIDE SEQUENCE [LARGE SCALE GENOMIC DNA]</scope>
    <source>
        <strain evidence="1 2">R2-400B4</strain>
    </source>
</reference>
<accession>A0A922NYR3</accession>
<keyword evidence="2" id="KW-1185">Reference proteome</keyword>
<dbReference type="Proteomes" id="UP000052167">
    <property type="component" value="Unassembled WGS sequence"/>
</dbReference>